<keyword evidence="2" id="KW-0175">Coiled coil</keyword>
<keyword evidence="5" id="KW-1185">Reference proteome</keyword>
<dbReference type="GO" id="GO:0008017">
    <property type="term" value="F:microtubule binding"/>
    <property type="evidence" value="ECO:0007669"/>
    <property type="project" value="InterPro"/>
</dbReference>
<dbReference type="GO" id="GO:0005871">
    <property type="term" value="C:kinesin complex"/>
    <property type="evidence" value="ECO:0007669"/>
    <property type="project" value="TreeGrafter"/>
</dbReference>
<feature type="region of interest" description="Disordered" evidence="3">
    <location>
        <begin position="191"/>
        <end position="331"/>
    </location>
</feature>
<comment type="similarity">
    <text evidence="1">Belongs to the nudE family.</text>
</comment>
<protein>
    <recommendedName>
        <fullName evidence="6">NUDE domain-containing protein</fullName>
    </recommendedName>
</protein>
<dbReference type="PANTHER" id="PTHR10921:SF1">
    <property type="entry name" value="NUCLEAR DISTRIBUTION PROTEIN NUDE HOMOLOG"/>
    <property type="match status" value="1"/>
</dbReference>
<sequence>MATVRSRNTLSPNDDPYETDWQQKYLDLQETLAETRQDLEEFQQSSKELEEEMNLELERTERSQRDLQSKVARLEVERDEWKGKFISLQTNHNTTSTSLQKEIDTLRQQLQNTKIQLRELEIGNDDLERNERAVTSSLADIETKYSRVLEEKILLEQELIDKASLEEQMQRLRDELRDGNEEISNLKRLLEQAQSAPATSSESGDAPTFPSLSPRPSLEDNILDTPPPNDLLLSDLGPEPQKELPSLPPLEDSNLSDTLKPRPPTGQSVLLSRAGFPTTSAPPTTQIPSSPSALPRPNNLGASRIATPKGLGRSVARPTASPSNLPTLTSKSKGVQMISALRSRVQTTQQRLIPGIPRLRLGSNASRTAPNPSVYTAVSASRSGSSIGQSSSRVTAPRKSVDSLSGDADRSSSPGWVLIQTQEDSPFPGNKSDEWRAPSPVSPTSSTASGHPPAPSSFKLMASTRTGSSAIPRRPPSRLSAGSENSPRPSTPTFLPVPVQHQSGPKRSTGGGPSSLASSVYYPRRSSLDTSKRTASPLPGSTAPNVPSKGLAKSTRERPTSFPVPPRTSTQPSSGRTSALGQSRIGKPSTSARKSAGGEADEALAELLAKDKGRLRAGSTSATRVFRP</sequence>
<dbReference type="GO" id="GO:0051642">
    <property type="term" value="P:centrosome localization"/>
    <property type="evidence" value="ECO:0007669"/>
    <property type="project" value="TreeGrafter"/>
</dbReference>
<evidence type="ECO:0000256" key="2">
    <source>
        <dbReference type="ARBA" id="ARBA00023054"/>
    </source>
</evidence>
<feature type="compositionally biased region" description="Polar residues" evidence="3">
    <location>
        <begin position="480"/>
        <end position="493"/>
    </location>
</feature>
<feature type="compositionally biased region" description="Polar residues" evidence="3">
    <location>
        <begin position="277"/>
        <end position="292"/>
    </location>
</feature>
<dbReference type="GO" id="GO:0000132">
    <property type="term" value="P:establishment of mitotic spindle orientation"/>
    <property type="evidence" value="ECO:0007669"/>
    <property type="project" value="TreeGrafter"/>
</dbReference>
<organism evidence="4 5">
    <name type="scientific">Sphaerobolus stellatus (strain SS14)</name>
    <dbReference type="NCBI Taxonomy" id="990650"/>
    <lineage>
        <taxon>Eukaryota</taxon>
        <taxon>Fungi</taxon>
        <taxon>Dikarya</taxon>
        <taxon>Basidiomycota</taxon>
        <taxon>Agaricomycotina</taxon>
        <taxon>Agaricomycetes</taxon>
        <taxon>Phallomycetidae</taxon>
        <taxon>Geastrales</taxon>
        <taxon>Sphaerobolaceae</taxon>
        <taxon>Sphaerobolus</taxon>
    </lineage>
</organism>
<evidence type="ECO:0008006" key="6">
    <source>
        <dbReference type="Google" id="ProtNLM"/>
    </source>
</evidence>
<dbReference type="GO" id="GO:0000776">
    <property type="term" value="C:kinetochore"/>
    <property type="evidence" value="ECO:0007669"/>
    <property type="project" value="TreeGrafter"/>
</dbReference>
<feature type="compositionally biased region" description="Low complexity" evidence="3">
    <location>
        <begin position="377"/>
        <end position="394"/>
    </location>
</feature>
<dbReference type="Gene3D" id="6.10.250.1080">
    <property type="match status" value="1"/>
</dbReference>
<dbReference type="AlphaFoldDB" id="A0A0C9VSZ0"/>
<accession>A0A0C9VSZ0</accession>
<dbReference type="OrthoDB" id="5877028at2759"/>
<dbReference type="HOGENOM" id="CLU_027730_0_0_1"/>
<evidence type="ECO:0000313" key="4">
    <source>
        <dbReference type="EMBL" id="KIJ45652.1"/>
    </source>
</evidence>
<dbReference type="InterPro" id="IPR033494">
    <property type="entry name" value="NUDE"/>
</dbReference>
<feature type="compositionally biased region" description="Low complexity" evidence="3">
    <location>
        <begin position="437"/>
        <end position="449"/>
    </location>
</feature>
<feature type="compositionally biased region" description="Polar residues" evidence="3">
    <location>
        <begin position="567"/>
        <end position="581"/>
    </location>
</feature>
<dbReference type="GO" id="GO:0007020">
    <property type="term" value="P:microtubule nucleation"/>
    <property type="evidence" value="ECO:0007669"/>
    <property type="project" value="TreeGrafter"/>
</dbReference>
<dbReference type="Proteomes" id="UP000054279">
    <property type="component" value="Unassembled WGS sequence"/>
</dbReference>
<dbReference type="EMBL" id="KN837111">
    <property type="protein sequence ID" value="KIJ45652.1"/>
    <property type="molecule type" value="Genomic_DNA"/>
</dbReference>
<dbReference type="GO" id="GO:0007059">
    <property type="term" value="P:chromosome segregation"/>
    <property type="evidence" value="ECO:0007669"/>
    <property type="project" value="TreeGrafter"/>
</dbReference>
<gene>
    <name evidence="4" type="ORF">M422DRAFT_227360</name>
</gene>
<dbReference type="PANTHER" id="PTHR10921">
    <property type="entry name" value="NUCLEAR DISTRIBUTION PROTEIN NUDE HOMOLOG 1"/>
    <property type="match status" value="1"/>
</dbReference>
<feature type="compositionally biased region" description="Polar residues" evidence="3">
    <location>
        <begin position="411"/>
        <end position="424"/>
    </location>
</feature>
<evidence type="ECO:0000256" key="3">
    <source>
        <dbReference type="SAM" id="MobiDB-lite"/>
    </source>
</evidence>
<name>A0A0C9VSZ0_SPHS4</name>
<feature type="compositionally biased region" description="Polar residues" evidence="3">
    <location>
        <begin position="363"/>
        <end position="376"/>
    </location>
</feature>
<feature type="compositionally biased region" description="Polar residues" evidence="3">
    <location>
        <begin position="192"/>
        <end position="203"/>
    </location>
</feature>
<feature type="region of interest" description="Disordered" evidence="3">
    <location>
        <begin position="354"/>
        <end position="600"/>
    </location>
</feature>
<evidence type="ECO:0000313" key="5">
    <source>
        <dbReference type="Proteomes" id="UP000054279"/>
    </source>
</evidence>
<proteinExistence type="inferred from homology"/>
<dbReference type="GO" id="GO:0047496">
    <property type="term" value="P:vesicle transport along microtubule"/>
    <property type="evidence" value="ECO:0007669"/>
    <property type="project" value="TreeGrafter"/>
</dbReference>
<feature type="region of interest" description="Disordered" evidence="3">
    <location>
        <begin position="41"/>
        <end position="62"/>
    </location>
</feature>
<evidence type="ECO:0000256" key="1">
    <source>
        <dbReference type="ARBA" id="ARBA00007429"/>
    </source>
</evidence>
<reference evidence="4 5" key="1">
    <citation type="submission" date="2014-06" db="EMBL/GenBank/DDBJ databases">
        <title>Evolutionary Origins and Diversification of the Mycorrhizal Mutualists.</title>
        <authorList>
            <consortium name="DOE Joint Genome Institute"/>
            <consortium name="Mycorrhizal Genomics Consortium"/>
            <person name="Kohler A."/>
            <person name="Kuo A."/>
            <person name="Nagy L.G."/>
            <person name="Floudas D."/>
            <person name="Copeland A."/>
            <person name="Barry K.W."/>
            <person name="Cichocki N."/>
            <person name="Veneault-Fourrey C."/>
            <person name="LaButti K."/>
            <person name="Lindquist E.A."/>
            <person name="Lipzen A."/>
            <person name="Lundell T."/>
            <person name="Morin E."/>
            <person name="Murat C."/>
            <person name="Riley R."/>
            <person name="Ohm R."/>
            <person name="Sun H."/>
            <person name="Tunlid A."/>
            <person name="Henrissat B."/>
            <person name="Grigoriev I.V."/>
            <person name="Hibbett D.S."/>
            <person name="Martin F."/>
        </authorList>
    </citation>
    <scope>NUCLEOTIDE SEQUENCE [LARGE SCALE GENOMIC DNA]</scope>
    <source>
        <strain evidence="4 5">SS14</strain>
    </source>
</reference>
<feature type="compositionally biased region" description="Polar residues" evidence="3">
    <location>
        <begin position="320"/>
        <end position="331"/>
    </location>
</feature>